<name>D4H7M2_DENA2</name>
<keyword evidence="3" id="KW-1185">Reference proteome</keyword>
<dbReference type="HOGENOM" id="CLU_2665071_0_0_0"/>
<sequence length="75" mass="8757">MDRIKIKKGIKIRKYLMNGFIAIALLCMLADILRTGNLFIHVGEFMITSLLSFGFAIFFDGQIKKMRRQLRECEE</sequence>
<protein>
    <submittedName>
        <fullName evidence="2">Uncharacterized protein</fullName>
    </submittedName>
</protein>
<dbReference type="STRING" id="522772.Dacet_1249"/>
<evidence type="ECO:0000313" key="3">
    <source>
        <dbReference type="Proteomes" id="UP000002012"/>
    </source>
</evidence>
<dbReference type="AlphaFoldDB" id="D4H7M2"/>
<evidence type="ECO:0000256" key="1">
    <source>
        <dbReference type="SAM" id="Phobius"/>
    </source>
</evidence>
<gene>
    <name evidence="2" type="ordered locus">Dacet_1249</name>
</gene>
<accession>D4H7M2</accession>
<dbReference type="InParanoid" id="D4H7M2"/>
<keyword evidence="1" id="KW-0812">Transmembrane</keyword>
<dbReference type="eggNOG" id="ENOG5030QUI">
    <property type="taxonomic scope" value="Bacteria"/>
</dbReference>
<feature type="transmembrane region" description="Helical" evidence="1">
    <location>
        <begin position="12"/>
        <end position="32"/>
    </location>
</feature>
<dbReference type="PaxDb" id="522772-Dacet_1249"/>
<dbReference type="KEGG" id="dap:Dacet_1249"/>
<dbReference type="OrthoDB" id="5402559at2"/>
<keyword evidence="1" id="KW-0472">Membrane</keyword>
<proteinExistence type="predicted"/>
<evidence type="ECO:0000313" key="2">
    <source>
        <dbReference type="EMBL" id="ADD68021.1"/>
    </source>
</evidence>
<dbReference type="Proteomes" id="UP000002012">
    <property type="component" value="Chromosome"/>
</dbReference>
<feature type="transmembrane region" description="Helical" evidence="1">
    <location>
        <begin position="38"/>
        <end position="59"/>
    </location>
</feature>
<keyword evidence="1" id="KW-1133">Transmembrane helix</keyword>
<dbReference type="RefSeq" id="WP_013010543.1">
    <property type="nucleotide sequence ID" value="NC_013943.1"/>
</dbReference>
<organism evidence="2 3">
    <name type="scientific">Denitrovibrio acetiphilus (strain DSM 12809 / NBRC 114555 / N2460)</name>
    <dbReference type="NCBI Taxonomy" id="522772"/>
    <lineage>
        <taxon>Bacteria</taxon>
        <taxon>Pseudomonadati</taxon>
        <taxon>Deferribacterota</taxon>
        <taxon>Deferribacteres</taxon>
        <taxon>Deferribacterales</taxon>
        <taxon>Geovibrionaceae</taxon>
        <taxon>Denitrovibrio</taxon>
    </lineage>
</organism>
<dbReference type="EMBL" id="CP001968">
    <property type="protein sequence ID" value="ADD68021.1"/>
    <property type="molecule type" value="Genomic_DNA"/>
</dbReference>
<reference evidence="2 3" key="1">
    <citation type="journal article" date="2010" name="Stand. Genomic Sci.">
        <title>Complete genome sequence of Denitrovibrio acetiphilus type strain (N2460).</title>
        <authorList>
            <person name="Kiss H."/>
            <person name="Lang E."/>
            <person name="Lapidus A."/>
            <person name="Copeland A."/>
            <person name="Nolan M."/>
            <person name="Glavina Del Rio T."/>
            <person name="Chen F."/>
            <person name="Lucas S."/>
            <person name="Tice H."/>
            <person name="Cheng J.F."/>
            <person name="Han C."/>
            <person name="Goodwin L."/>
            <person name="Pitluck S."/>
            <person name="Liolios K."/>
            <person name="Pati A."/>
            <person name="Ivanova N."/>
            <person name="Mavromatis K."/>
            <person name="Chen A."/>
            <person name="Palaniappan K."/>
            <person name="Land M."/>
            <person name="Hauser L."/>
            <person name="Chang Y.J."/>
            <person name="Jeffries C.D."/>
            <person name="Detter J.C."/>
            <person name="Brettin T."/>
            <person name="Spring S."/>
            <person name="Rohde M."/>
            <person name="Goker M."/>
            <person name="Woyke T."/>
            <person name="Bristow J."/>
            <person name="Eisen J.A."/>
            <person name="Markowitz V."/>
            <person name="Hugenholtz P."/>
            <person name="Kyrpides N.C."/>
            <person name="Klenk H.P."/>
        </authorList>
    </citation>
    <scope>NUCLEOTIDE SEQUENCE [LARGE SCALE GENOMIC DNA]</scope>
    <source>
        <strain evidence="3">DSM 12809 / NBRC 114555 / N2460</strain>
    </source>
</reference>